<reference evidence="1 2" key="1">
    <citation type="journal article" date="2021" name="Chemosphere">
        <title>Bioballs carrying a syntrophic Rhodococcus and Mycolicibacterium consortium for simultaneous sorption and biodegradation of fuel oil in contaminated freshwater.</title>
        <authorList>
            <person name="Naloka K."/>
            <person name="Polrit D."/>
            <person name="Muangchinda C."/>
            <person name="Thoetkiattikul H."/>
            <person name="Pinyakong O."/>
        </authorList>
    </citation>
    <scope>NUCLEOTIDE SEQUENCE [LARGE SCALE GENOMIC DNA]</scope>
    <source>
        <strain evidence="1 2">J101</strain>
    </source>
</reference>
<evidence type="ECO:0000313" key="1">
    <source>
        <dbReference type="EMBL" id="MDZ5086718.1"/>
    </source>
</evidence>
<organism evidence="1 2">
    <name type="scientific">Mycolicibacterium parafortuitum</name>
    <name type="common">Mycobacterium parafortuitum</name>
    <dbReference type="NCBI Taxonomy" id="39692"/>
    <lineage>
        <taxon>Bacteria</taxon>
        <taxon>Bacillati</taxon>
        <taxon>Actinomycetota</taxon>
        <taxon>Actinomycetes</taxon>
        <taxon>Mycobacteriales</taxon>
        <taxon>Mycobacteriaceae</taxon>
        <taxon>Mycolicibacterium</taxon>
    </lineage>
</organism>
<keyword evidence="2" id="KW-1185">Reference proteome</keyword>
<name>A0ACC6MIC2_MYCPF</name>
<gene>
    <name evidence="1" type="ORF">OHX15_15115</name>
</gene>
<evidence type="ECO:0000313" key="2">
    <source>
        <dbReference type="Proteomes" id="UP001289645"/>
    </source>
</evidence>
<dbReference type="Proteomes" id="UP001289645">
    <property type="component" value="Unassembled WGS sequence"/>
</dbReference>
<protein>
    <submittedName>
        <fullName evidence="1">Helix-turn-helix domain-containing protein</fullName>
    </submittedName>
</protein>
<sequence length="341" mass="37832">MSSSKRVENRPDVSQLRSCLSNGHTDRRDTDVVVFDSTDLPATERLFTRAYSQTTICPDGGQPPEAHFQRRWYGPVAVDDLDVRFHMTYEAAPMRRICLTHVRTGTIEEDVAEQGRDVLGPGDVALFCRPDSPYSGRVCNARYAMTMFDLDLLERVAIHDGEPVRLLGHRPVSAEAERFVHATIDYVRSLAAEGAPASPLAAASAANVLAGAVLSAFPNTAMGTAGRPPERTGSRPALLNRAIAFIEENAASPIVLSDVAAWVHVTPRALQYMFKRHLEMTPMAYLRRVRLDHAHRDLVDADPAETTVQRIADRWGFAHTGRFAAAYRQTYGRMPSDTLRY</sequence>
<comment type="caution">
    <text evidence="1">The sequence shown here is derived from an EMBL/GenBank/DDBJ whole genome shotgun (WGS) entry which is preliminary data.</text>
</comment>
<dbReference type="EMBL" id="JAOXLN010000015">
    <property type="protein sequence ID" value="MDZ5086718.1"/>
    <property type="molecule type" value="Genomic_DNA"/>
</dbReference>
<proteinExistence type="predicted"/>
<accession>A0ACC6MIC2</accession>